<dbReference type="GeneID" id="111083314"/>
<dbReference type="PANTHER" id="PTHR47327:SF1">
    <property type="entry name" value="RE15579P"/>
    <property type="match status" value="1"/>
</dbReference>
<dbReference type="InterPro" id="IPR052774">
    <property type="entry name" value="Celegans_DevNeuronal_Protein"/>
</dbReference>
<dbReference type="Proteomes" id="UP000694941">
    <property type="component" value="Unplaced"/>
</dbReference>
<evidence type="ECO:0000313" key="4">
    <source>
        <dbReference type="RefSeq" id="XP_022235480.1"/>
    </source>
</evidence>
<evidence type="ECO:0000256" key="1">
    <source>
        <dbReference type="SAM" id="Phobius"/>
    </source>
</evidence>
<organism evidence="3 4">
    <name type="scientific">Limulus polyphemus</name>
    <name type="common">Atlantic horseshoe crab</name>
    <dbReference type="NCBI Taxonomy" id="6850"/>
    <lineage>
        <taxon>Eukaryota</taxon>
        <taxon>Metazoa</taxon>
        <taxon>Ecdysozoa</taxon>
        <taxon>Arthropoda</taxon>
        <taxon>Chelicerata</taxon>
        <taxon>Merostomata</taxon>
        <taxon>Xiphosura</taxon>
        <taxon>Limulidae</taxon>
        <taxon>Limulus</taxon>
    </lineage>
</organism>
<feature type="domain" description="ZP" evidence="2">
    <location>
        <begin position="1"/>
        <end position="95"/>
    </location>
</feature>
<feature type="transmembrane region" description="Helical" evidence="1">
    <location>
        <begin position="155"/>
        <end position="179"/>
    </location>
</feature>
<evidence type="ECO:0000259" key="2">
    <source>
        <dbReference type="PROSITE" id="PS51034"/>
    </source>
</evidence>
<reference evidence="4" key="1">
    <citation type="submission" date="2025-08" db="UniProtKB">
        <authorList>
            <consortium name="RefSeq"/>
        </authorList>
    </citation>
    <scope>IDENTIFICATION</scope>
    <source>
        <tissue evidence="4">Muscle</tissue>
    </source>
</reference>
<name>A0ABM1RVS5_LIMPO</name>
<protein>
    <submittedName>
        <fullName evidence="4">Uncharacterized protein LOC111083314</fullName>
    </submittedName>
</protein>
<gene>
    <name evidence="4" type="primary">LOC111083314</name>
</gene>
<keyword evidence="3" id="KW-1185">Reference proteome</keyword>
<dbReference type="PROSITE" id="PS51034">
    <property type="entry name" value="ZP_2"/>
    <property type="match status" value="1"/>
</dbReference>
<dbReference type="PANTHER" id="PTHR47327">
    <property type="entry name" value="FI18240P1-RELATED"/>
    <property type="match status" value="1"/>
</dbReference>
<dbReference type="InterPro" id="IPR001507">
    <property type="entry name" value="ZP_dom"/>
</dbReference>
<keyword evidence="1" id="KW-0472">Membrane</keyword>
<sequence>MKEILDERLFGIFVTDLVAISGTNSNSITLLDHDGCATEPSVFPLIKRTTESKDLKGKFAAFRFADDSIVKFQVTIKFCLEECKPVKCVDNGKLGYGRKKREVTDSSTDDHLPEQIPLQLAIVVDSHEAYLTDKSPNDVDVHGLPGKEDVCFTRVHLILCAITTVILQFFTIIICLIYVRYLRKRHLLSKASPDSISAYITSNETLVQKLPWNRKPTS</sequence>
<dbReference type="RefSeq" id="XP_022235480.1">
    <property type="nucleotide sequence ID" value="XM_022379772.1"/>
</dbReference>
<proteinExistence type="predicted"/>
<evidence type="ECO:0000313" key="3">
    <source>
        <dbReference type="Proteomes" id="UP000694941"/>
    </source>
</evidence>
<keyword evidence="1" id="KW-0812">Transmembrane</keyword>
<accession>A0ABM1RVS5</accession>
<keyword evidence="1" id="KW-1133">Transmembrane helix</keyword>